<dbReference type="EMBL" id="JAEUBE010000439">
    <property type="protein sequence ID" value="KAH3661545.1"/>
    <property type="molecule type" value="Genomic_DNA"/>
</dbReference>
<keyword evidence="2" id="KW-1185">Reference proteome</keyword>
<reference evidence="1" key="2">
    <citation type="submission" date="2021-01" db="EMBL/GenBank/DDBJ databases">
        <authorList>
            <person name="Schikora-Tamarit M.A."/>
        </authorList>
    </citation>
    <scope>NUCLEOTIDE SEQUENCE</scope>
    <source>
        <strain evidence="1">CBS6075</strain>
    </source>
</reference>
<proteinExistence type="predicted"/>
<dbReference type="RefSeq" id="XP_046058658.1">
    <property type="nucleotide sequence ID" value="XM_046207675.1"/>
</dbReference>
<evidence type="ECO:0000313" key="2">
    <source>
        <dbReference type="Proteomes" id="UP000769157"/>
    </source>
</evidence>
<accession>A0A9P8NXF5</accession>
<reference evidence="1" key="1">
    <citation type="journal article" date="2021" name="Open Biol.">
        <title>Shared evolutionary footprints suggest mitochondrial oxidative damage underlies multiple complex I losses in fungi.</title>
        <authorList>
            <person name="Schikora-Tamarit M.A."/>
            <person name="Marcet-Houben M."/>
            <person name="Nosek J."/>
            <person name="Gabaldon T."/>
        </authorList>
    </citation>
    <scope>NUCLEOTIDE SEQUENCE</scope>
    <source>
        <strain evidence="1">CBS6075</strain>
    </source>
</reference>
<sequence>MSIIEQFSDGFENLLSEILGCGTDISNTVDTGHDCLFHELSANDILDNFCVTHTITHIFINRSLNKMSNMGINVRWLITWHQVNLFSALHITTKRSIVLKTIASSVLMDWLMRNEFRWIFQLISPLQFYCRSQKLPWFICFNPQSRTVPWITSRIKNLLHIVINILDSLIQRKFVKTKKVTDMNLEPS</sequence>
<comment type="caution">
    <text evidence="1">The sequence shown here is derived from an EMBL/GenBank/DDBJ whole genome shotgun (WGS) entry which is preliminary data.</text>
</comment>
<dbReference type="GeneID" id="70238357"/>
<dbReference type="AlphaFoldDB" id="A0A9P8NXF5"/>
<gene>
    <name evidence="1" type="ORF">OGAPHI_006393</name>
</gene>
<dbReference type="Proteomes" id="UP000769157">
    <property type="component" value="Unassembled WGS sequence"/>
</dbReference>
<protein>
    <submittedName>
        <fullName evidence="1">Uncharacterized protein</fullName>
    </submittedName>
</protein>
<evidence type="ECO:0000313" key="1">
    <source>
        <dbReference type="EMBL" id="KAH3661545.1"/>
    </source>
</evidence>
<name>A0A9P8NXF5_9ASCO</name>
<organism evidence="1 2">
    <name type="scientific">Ogataea philodendri</name>
    <dbReference type="NCBI Taxonomy" id="1378263"/>
    <lineage>
        <taxon>Eukaryota</taxon>
        <taxon>Fungi</taxon>
        <taxon>Dikarya</taxon>
        <taxon>Ascomycota</taxon>
        <taxon>Saccharomycotina</taxon>
        <taxon>Pichiomycetes</taxon>
        <taxon>Pichiales</taxon>
        <taxon>Pichiaceae</taxon>
        <taxon>Ogataea</taxon>
    </lineage>
</organism>